<accession>A0ACD5GUL2</accession>
<evidence type="ECO:0000313" key="2">
    <source>
        <dbReference type="Proteomes" id="UP000095472"/>
    </source>
</evidence>
<protein>
    <submittedName>
        <fullName evidence="1">ArsA family ATPase</fullName>
    </submittedName>
</protein>
<evidence type="ECO:0000313" key="1">
    <source>
        <dbReference type="EMBL" id="XPM64417.1"/>
    </source>
</evidence>
<sequence>MTLILTFLGKGGTGKTTIAIAAAKQLAAQGKRVLLAFTEPASATALLLGTPIGSTCTEVAANLEAVVLHSTELLEKSWEEVKKLEAQYVRTPFFKSVYGQELGILPGMDSALALNAIREYEQSGKYDAIVYDGAGDRESLRMLGIPEIASWYIRRFRQVFIDSDLGKNLSPFLGPISSAVLNVDLTQDNFSGTTKQVNNILDDGKEAIANPRRVAAYLVTTGDPVAIATARYLWGGAQQVGLTVGGVILNKSVMPDTEAAEAAASLQDLYQFFDRELTATDTTSEEFVNLPVSIVPYSAVHAWEPIMAALPNLAQTPQSPAPLTININERKVTLFLPGFDKKQVKLTQYDSELTIEAGDQRRNILLPPQLSGKPVTGAKFQEGYLIVSF</sequence>
<keyword evidence="2" id="KW-1185">Reference proteome</keyword>
<dbReference type="EMBL" id="CP182909">
    <property type="protein sequence ID" value="XPM64417.1"/>
    <property type="molecule type" value="Genomic_DNA"/>
</dbReference>
<proteinExistence type="predicted"/>
<reference evidence="1 2" key="1">
    <citation type="journal article" date="2016" name="Genome Announc.">
        <title>Draft Genome Sequence of the Thermotolerant Cyanobacterium Desertifilum sp. IPPAS B-1220.</title>
        <authorList>
            <person name="Mironov K.S."/>
            <person name="Sinetova M.A."/>
            <person name="Bolatkhan K."/>
            <person name="Zayadan B.K."/>
            <person name="Ustinova V.V."/>
            <person name="Kupriyanova E.V."/>
            <person name="Skrypnik A.N."/>
            <person name="Gogoleva N.E."/>
            <person name="Gogolev Y.V."/>
            <person name="Los D.A."/>
        </authorList>
    </citation>
    <scope>NUCLEOTIDE SEQUENCE [LARGE SCALE GENOMIC DNA]</scope>
    <source>
        <strain evidence="1 2">IPPAS B-1220</strain>
    </source>
</reference>
<gene>
    <name evidence="1" type="ORF">BH720_037000</name>
</gene>
<organism evidence="1 2">
    <name type="scientific">Desertifilum tharense IPPAS B-1220</name>
    <dbReference type="NCBI Taxonomy" id="1781255"/>
    <lineage>
        <taxon>Bacteria</taxon>
        <taxon>Bacillati</taxon>
        <taxon>Cyanobacteriota</taxon>
        <taxon>Cyanophyceae</taxon>
        <taxon>Desertifilales</taxon>
        <taxon>Desertifilaceae</taxon>
        <taxon>Desertifilum</taxon>
    </lineage>
</organism>
<name>A0ACD5GUL2_9CYAN</name>
<dbReference type="Proteomes" id="UP000095472">
    <property type="component" value="Chromosome"/>
</dbReference>